<sequence length="188" mass="21311">MKKTKTAIVFLCLVCIFMILSGCKSSEDLTQSTTEEQSDLPIDHSVSIDKGSSQPENPIPTETTNDQQPQYIDESKYEGDELGIVKTLNNMQKALYEKDVEAYNSLVAVDGTPVKVESDFNGYFVSFDTLDFTVKPEPTPPDGAIPVWIEYTERVYGRGGIEKDKQLFTFVFEDDTWKLLYLADYLRF</sequence>
<dbReference type="OrthoDB" id="2650525at2"/>
<keyword evidence="4" id="KW-1185">Reference proteome</keyword>
<dbReference type="EMBL" id="AP019400">
    <property type="protein sequence ID" value="BBI35977.1"/>
    <property type="molecule type" value="Genomic_DNA"/>
</dbReference>
<feature type="signal peptide" evidence="2">
    <location>
        <begin position="1"/>
        <end position="26"/>
    </location>
</feature>
<keyword evidence="2" id="KW-0732">Signal</keyword>
<feature type="chain" id="PRO_5039081492" description="DUF4829 domain-containing protein" evidence="2">
    <location>
        <begin position="27"/>
        <end position="188"/>
    </location>
</feature>
<gene>
    <name evidence="3" type="ORF">KCTCHS21_53760</name>
</gene>
<evidence type="ECO:0000313" key="3">
    <source>
        <dbReference type="EMBL" id="BBI35977.1"/>
    </source>
</evidence>
<accession>A0A3T1DD05</accession>
<protein>
    <recommendedName>
        <fullName evidence="5">DUF4829 domain-containing protein</fullName>
    </recommendedName>
</protein>
<dbReference type="KEGG" id="cohn:KCTCHS21_53760"/>
<evidence type="ECO:0008006" key="5">
    <source>
        <dbReference type="Google" id="ProtNLM"/>
    </source>
</evidence>
<dbReference type="PROSITE" id="PS51257">
    <property type="entry name" value="PROKAR_LIPOPROTEIN"/>
    <property type="match status" value="1"/>
</dbReference>
<evidence type="ECO:0000256" key="2">
    <source>
        <dbReference type="SAM" id="SignalP"/>
    </source>
</evidence>
<feature type="compositionally biased region" description="Polar residues" evidence="1">
    <location>
        <begin position="50"/>
        <end position="70"/>
    </location>
</feature>
<organism evidence="3 4">
    <name type="scientific">Cohnella abietis</name>
    <dbReference type="NCBI Taxonomy" id="2507935"/>
    <lineage>
        <taxon>Bacteria</taxon>
        <taxon>Bacillati</taxon>
        <taxon>Bacillota</taxon>
        <taxon>Bacilli</taxon>
        <taxon>Bacillales</taxon>
        <taxon>Paenibacillaceae</taxon>
        <taxon>Cohnella</taxon>
    </lineage>
</organism>
<dbReference type="AlphaFoldDB" id="A0A3T1DD05"/>
<feature type="region of interest" description="Disordered" evidence="1">
    <location>
        <begin position="31"/>
        <end position="71"/>
    </location>
</feature>
<dbReference type="RefSeq" id="WP_130615098.1">
    <property type="nucleotide sequence ID" value="NZ_AP019400.1"/>
</dbReference>
<reference evidence="3 4" key="1">
    <citation type="submission" date="2019-01" db="EMBL/GenBank/DDBJ databases">
        <title>Complete genome sequence of Cohnella hallensis HS21 isolated from Korean fir (Abies koreana) rhizospheric soil.</title>
        <authorList>
            <person name="Jiang L."/>
            <person name="Kang S.W."/>
            <person name="Kim S."/>
            <person name="Jung J."/>
            <person name="Kim C.Y."/>
            <person name="Kim D.H."/>
            <person name="Kim S.W."/>
            <person name="Lee J."/>
        </authorList>
    </citation>
    <scope>NUCLEOTIDE SEQUENCE [LARGE SCALE GENOMIC DNA]</scope>
    <source>
        <strain evidence="3 4">HS21</strain>
    </source>
</reference>
<name>A0A3T1DD05_9BACL</name>
<dbReference type="Proteomes" id="UP000289856">
    <property type="component" value="Chromosome"/>
</dbReference>
<evidence type="ECO:0000313" key="4">
    <source>
        <dbReference type="Proteomes" id="UP000289856"/>
    </source>
</evidence>
<proteinExistence type="predicted"/>
<evidence type="ECO:0000256" key="1">
    <source>
        <dbReference type="SAM" id="MobiDB-lite"/>
    </source>
</evidence>